<evidence type="ECO:0000256" key="1">
    <source>
        <dbReference type="SAM" id="MobiDB-lite"/>
    </source>
</evidence>
<feature type="compositionally biased region" description="Acidic residues" evidence="1">
    <location>
        <begin position="93"/>
        <end position="109"/>
    </location>
</feature>
<dbReference type="SUPFAM" id="SSF53807">
    <property type="entry name" value="Helical backbone' metal receptor"/>
    <property type="match status" value="2"/>
</dbReference>
<dbReference type="PANTHER" id="PTHR30535:SF34">
    <property type="entry name" value="MOLYBDATE-BINDING PROTEIN MOLA"/>
    <property type="match status" value="1"/>
</dbReference>
<organism evidence="3 4">
    <name type="scientific">Methanofollis fontis</name>
    <dbReference type="NCBI Taxonomy" id="2052832"/>
    <lineage>
        <taxon>Archaea</taxon>
        <taxon>Methanobacteriati</taxon>
        <taxon>Methanobacteriota</taxon>
        <taxon>Stenosarchaea group</taxon>
        <taxon>Methanomicrobia</taxon>
        <taxon>Methanomicrobiales</taxon>
        <taxon>Methanomicrobiaceae</taxon>
        <taxon>Methanofollis</taxon>
    </lineage>
</organism>
<dbReference type="AlphaFoldDB" id="A0A483CSR1"/>
<dbReference type="PANTHER" id="PTHR30535">
    <property type="entry name" value="VITAMIN B12-BINDING PROTEIN"/>
    <property type="match status" value="1"/>
</dbReference>
<dbReference type="EMBL" id="PGCL01000005">
    <property type="protein sequence ID" value="TAJ43558.1"/>
    <property type="molecule type" value="Genomic_DNA"/>
</dbReference>
<dbReference type="PROSITE" id="PS50983">
    <property type="entry name" value="FE_B12_PBP"/>
    <property type="match status" value="2"/>
</dbReference>
<proteinExistence type="predicted"/>
<evidence type="ECO:0000313" key="3">
    <source>
        <dbReference type="EMBL" id="TAJ43558.1"/>
    </source>
</evidence>
<sequence length="774" mass="83992">MIQESTMRKIDHIFIISILFLLLATAVTCGCLSGTTTEPGPEEGGAPEQQSPPTGSDDTTGATTNAATTQTQSAQAESNGETQTDGTPVEETTAPEETIEPEETTETEETTAGSSSGGGGSGDSGDDPDIRYVQDTVGRLVQLPYDVNGVLTTNPTTTIMVYMIAPEKLLGWNFNPGDPMPADYKSLPVVGGWFGSMSGNYETFIALGPDVIIDGANCQGTLEENIEERQANFDPIPVVGVLSSNDATHFEATVGFVGEILGDQDRASNLIEFYRNVKDEVTDRTADIPEDERRRVYYAEGADGLTTDPTGSFHAQVIDICGGVNVAECAVTPGSGKTPVSIEQVLLWNPDLIFCDDPNFAASVYTDPQWQEIDAVKNHQVFYTPYGPFSLFNTPPSTNLIPGMLWAGAVMYPDEFEDMDVVGTIGQFYSEFYHVDLTDDEVTAIIGDLPEATHTRYMTDMVGRRIIVPDEVNGVLTTNPTTTIMTYMIAPDKLLGWNFNPGDPMPADYKSLPVVGGWFGSMSGNYETFIALGPDLIIDGANCQGTLEENIEERQANFDPIPVVGVLASNDATQFETTVSFVGRVLGSQDEAGSLIEFYNEVMDEVSARTGDIPEDERRRVYYAEGADGLATDPTGSFHAQVIEICGGVNVAECAVTPGSGKTPVSIEQVLLWNPDLIFCDDPTFATSVYTDPLWENVTAVENHQVFYTPYGPFSVFNAPPSTNLIPGMLWAGEMMYPDRFADLDVEGRITAFYSEFYHYDLTPADYDDLFTSN</sequence>
<comment type="caution">
    <text evidence="3">The sequence shown here is derived from an EMBL/GenBank/DDBJ whole genome shotgun (WGS) entry which is preliminary data.</text>
</comment>
<dbReference type="Proteomes" id="UP000292580">
    <property type="component" value="Unassembled WGS sequence"/>
</dbReference>
<dbReference type="Pfam" id="PF01497">
    <property type="entry name" value="Peripla_BP_2"/>
    <property type="match status" value="2"/>
</dbReference>
<reference evidence="3 4" key="1">
    <citation type="submission" date="2017-11" db="EMBL/GenBank/DDBJ databases">
        <title>Isolation and Characterization of Methanofollis Species from Methane Seep Offshore SW Taiwan.</title>
        <authorList>
            <person name="Teng N.-H."/>
            <person name="Lai M.-C."/>
            <person name="Chen S.-C."/>
        </authorList>
    </citation>
    <scope>NUCLEOTIDE SEQUENCE [LARGE SCALE GENOMIC DNA]</scope>
    <source>
        <strain evidence="3 4">FWC-SCC2</strain>
    </source>
</reference>
<dbReference type="Gene3D" id="3.40.50.1980">
    <property type="entry name" value="Nitrogenase molybdenum iron protein domain"/>
    <property type="match status" value="4"/>
</dbReference>
<name>A0A483CSR1_9EURY</name>
<evidence type="ECO:0000259" key="2">
    <source>
        <dbReference type="PROSITE" id="PS50983"/>
    </source>
</evidence>
<feature type="region of interest" description="Disordered" evidence="1">
    <location>
        <begin position="35"/>
        <end position="131"/>
    </location>
</feature>
<feature type="compositionally biased region" description="Low complexity" evidence="1">
    <location>
        <begin position="35"/>
        <end position="76"/>
    </location>
</feature>
<keyword evidence="4" id="KW-1185">Reference proteome</keyword>
<evidence type="ECO:0000313" key="4">
    <source>
        <dbReference type="Proteomes" id="UP000292580"/>
    </source>
</evidence>
<dbReference type="InterPro" id="IPR050902">
    <property type="entry name" value="ABC_Transporter_SBP"/>
</dbReference>
<dbReference type="InterPro" id="IPR002491">
    <property type="entry name" value="ABC_transptr_periplasmic_BD"/>
</dbReference>
<feature type="domain" description="Fe/B12 periplasmic-binding" evidence="2">
    <location>
        <begin position="149"/>
        <end position="415"/>
    </location>
</feature>
<dbReference type="Gene3D" id="1.20.58.2180">
    <property type="match status" value="2"/>
</dbReference>
<feature type="domain" description="Fe/B12 periplasmic-binding" evidence="2">
    <location>
        <begin position="474"/>
        <end position="740"/>
    </location>
</feature>
<protein>
    <recommendedName>
        <fullName evidence="2">Fe/B12 periplasmic-binding domain-containing protein</fullName>
    </recommendedName>
</protein>
<accession>A0A483CSR1</accession>
<gene>
    <name evidence="3" type="ORF">CUJ86_10535</name>
</gene>